<proteinExistence type="predicted"/>
<reference evidence="1" key="1">
    <citation type="submission" date="2015-12" db="EMBL/GenBank/DDBJ databases">
        <title>Gene expression during late stages of embryo sac development: a critical building block for successful pollen-pistil interactions.</title>
        <authorList>
            <person name="Liu Y."/>
            <person name="Joly V."/>
            <person name="Sabar M."/>
            <person name="Matton D.P."/>
        </authorList>
    </citation>
    <scope>NUCLEOTIDE SEQUENCE</scope>
</reference>
<dbReference type="AlphaFoldDB" id="A0A0V0HEX8"/>
<accession>A0A0V0HEX8</accession>
<organism evidence="1">
    <name type="scientific">Solanum chacoense</name>
    <name type="common">Chaco potato</name>
    <dbReference type="NCBI Taxonomy" id="4108"/>
    <lineage>
        <taxon>Eukaryota</taxon>
        <taxon>Viridiplantae</taxon>
        <taxon>Streptophyta</taxon>
        <taxon>Embryophyta</taxon>
        <taxon>Tracheophyta</taxon>
        <taxon>Spermatophyta</taxon>
        <taxon>Magnoliopsida</taxon>
        <taxon>eudicotyledons</taxon>
        <taxon>Gunneridae</taxon>
        <taxon>Pentapetalae</taxon>
        <taxon>asterids</taxon>
        <taxon>lamiids</taxon>
        <taxon>Solanales</taxon>
        <taxon>Solanaceae</taxon>
        <taxon>Solanoideae</taxon>
        <taxon>Solaneae</taxon>
        <taxon>Solanum</taxon>
    </lineage>
</organism>
<name>A0A0V0HEX8_SOLCH</name>
<dbReference type="EMBL" id="GEDG01020949">
    <property type="protein sequence ID" value="JAP18712.1"/>
    <property type="molecule type" value="Transcribed_RNA"/>
</dbReference>
<evidence type="ECO:0000313" key="1">
    <source>
        <dbReference type="EMBL" id="JAP18712.1"/>
    </source>
</evidence>
<sequence length="96" mass="11201">MTIFDQLSLSLSIEVMLLQYTSSNLQRNEKHSSLNQLFLPAFFINFMTCIKSGSHTIVNLCFLMEHFLRSTTRMLLGFEAQSKVVYFCSKMNNWAY</sequence>
<protein>
    <submittedName>
        <fullName evidence="1">Putative ovule protein</fullName>
    </submittedName>
</protein>